<evidence type="ECO:0000256" key="6">
    <source>
        <dbReference type="ARBA" id="ARBA00023136"/>
    </source>
</evidence>
<evidence type="ECO:0000256" key="1">
    <source>
        <dbReference type="ARBA" id="ARBA00004141"/>
    </source>
</evidence>
<keyword evidence="2" id="KW-0813">Transport</keyword>
<evidence type="ECO:0000256" key="7">
    <source>
        <dbReference type="SAM" id="Phobius"/>
    </source>
</evidence>
<accession>A0A8H4A7N4</accession>
<feature type="transmembrane region" description="Helical" evidence="7">
    <location>
        <begin position="138"/>
        <end position="165"/>
    </location>
</feature>
<dbReference type="SUPFAM" id="SSF90123">
    <property type="entry name" value="ABC transporter transmembrane region"/>
    <property type="match status" value="1"/>
</dbReference>
<evidence type="ECO:0000313" key="9">
    <source>
        <dbReference type="EMBL" id="KAF0454381.1"/>
    </source>
</evidence>
<dbReference type="GO" id="GO:0015421">
    <property type="term" value="F:ABC-type oligopeptide transporter activity"/>
    <property type="evidence" value="ECO:0007669"/>
    <property type="project" value="TreeGrafter"/>
</dbReference>
<evidence type="ECO:0000256" key="2">
    <source>
        <dbReference type="ARBA" id="ARBA00022448"/>
    </source>
</evidence>
<name>A0A8H4A7N4_GIGMA</name>
<dbReference type="Pfam" id="PF00664">
    <property type="entry name" value="ABC_membrane"/>
    <property type="match status" value="1"/>
</dbReference>
<reference evidence="9 10" key="1">
    <citation type="journal article" date="2019" name="Environ. Microbiol.">
        <title>At the nexus of three kingdoms: the genome of the mycorrhizal fungus Gigaspora margarita provides insights into plant, endobacterial and fungal interactions.</title>
        <authorList>
            <person name="Venice F."/>
            <person name="Ghignone S."/>
            <person name="Salvioli di Fossalunga A."/>
            <person name="Amselem J."/>
            <person name="Novero M."/>
            <person name="Xianan X."/>
            <person name="Sedzielewska Toro K."/>
            <person name="Morin E."/>
            <person name="Lipzen A."/>
            <person name="Grigoriev I.V."/>
            <person name="Henrissat B."/>
            <person name="Martin F.M."/>
            <person name="Bonfante P."/>
        </authorList>
    </citation>
    <scope>NUCLEOTIDE SEQUENCE [LARGE SCALE GENOMIC DNA]</scope>
    <source>
        <strain evidence="9 10">BEG34</strain>
    </source>
</reference>
<dbReference type="InterPro" id="IPR036640">
    <property type="entry name" value="ABC1_TM_sf"/>
</dbReference>
<keyword evidence="5 7" id="KW-1133">Transmembrane helix</keyword>
<protein>
    <submittedName>
        <fullName evidence="9">Multidrug resistance protein MDR</fullName>
    </submittedName>
</protein>
<keyword evidence="4" id="KW-0677">Repeat</keyword>
<dbReference type="EMBL" id="WTPW01001130">
    <property type="protein sequence ID" value="KAF0454381.1"/>
    <property type="molecule type" value="Genomic_DNA"/>
</dbReference>
<dbReference type="InterPro" id="IPR011527">
    <property type="entry name" value="ABC1_TM_dom"/>
</dbReference>
<sequence length="234" mass="27079">MTESYEFPRVSIEVTFFSCREKNLEILSSLKDILNINLKMIDNKITVPTNESSGIKFDSAEDQVLKDQINVIERKESYITLYQFATKFDWIIMLIGLVFSVAAGTAMPAISIFLGITIDYYTRFQTNSISISEFSEEVNYLSLVFVYFAITIFVATYISIATWVYTGERITRQIRERYFRAVLRQNIAYFDKYGTGDVTTRITSDINLIQDGISEKVSLAFQFKTRIIIFILKY</sequence>
<evidence type="ECO:0000313" key="10">
    <source>
        <dbReference type="Proteomes" id="UP000439903"/>
    </source>
</evidence>
<dbReference type="GO" id="GO:0005743">
    <property type="term" value="C:mitochondrial inner membrane"/>
    <property type="evidence" value="ECO:0007669"/>
    <property type="project" value="TreeGrafter"/>
</dbReference>
<dbReference type="Gene3D" id="1.20.1560.10">
    <property type="entry name" value="ABC transporter type 1, transmembrane domain"/>
    <property type="match status" value="1"/>
</dbReference>
<organism evidence="9 10">
    <name type="scientific">Gigaspora margarita</name>
    <dbReference type="NCBI Taxonomy" id="4874"/>
    <lineage>
        <taxon>Eukaryota</taxon>
        <taxon>Fungi</taxon>
        <taxon>Fungi incertae sedis</taxon>
        <taxon>Mucoromycota</taxon>
        <taxon>Glomeromycotina</taxon>
        <taxon>Glomeromycetes</taxon>
        <taxon>Diversisporales</taxon>
        <taxon>Gigasporaceae</taxon>
        <taxon>Gigaspora</taxon>
    </lineage>
</organism>
<keyword evidence="6 7" id="KW-0472">Membrane</keyword>
<comment type="caution">
    <text evidence="9">The sequence shown here is derived from an EMBL/GenBank/DDBJ whole genome shotgun (WGS) entry which is preliminary data.</text>
</comment>
<dbReference type="PANTHER" id="PTHR43394:SF11">
    <property type="entry name" value="ATP-BINDING CASSETTE TRANSPORTER"/>
    <property type="match status" value="1"/>
</dbReference>
<keyword evidence="3 7" id="KW-0812">Transmembrane</keyword>
<keyword evidence="10" id="KW-1185">Reference proteome</keyword>
<comment type="subcellular location">
    <subcellularLocation>
        <location evidence="1">Membrane</location>
        <topology evidence="1">Multi-pass membrane protein</topology>
    </subcellularLocation>
</comment>
<dbReference type="InterPro" id="IPR039421">
    <property type="entry name" value="Type_1_exporter"/>
</dbReference>
<evidence type="ECO:0000256" key="3">
    <source>
        <dbReference type="ARBA" id="ARBA00022692"/>
    </source>
</evidence>
<dbReference type="PANTHER" id="PTHR43394">
    <property type="entry name" value="ATP-DEPENDENT PERMEASE MDL1, MITOCHONDRIAL"/>
    <property type="match status" value="1"/>
</dbReference>
<evidence type="ECO:0000256" key="4">
    <source>
        <dbReference type="ARBA" id="ARBA00022737"/>
    </source>
</evidence>
<evidence type="ECO:0000256" key="5">
    <source>
        <dbReference type="ARBA" id="ARBA00022989"/>
    </source>
</evidence>
<dbReference type="GO" id="GO:0005524">
    <property type="term" value="F:ATP binding"/>
    <property type="evidence" value="ECO:0007669"/>
    <property type="project" value="InterPro"/>
</dbReference>
<dbReference type="Proteomes" id="UP000439903">
    <property type="component" value="Unassembled WGS sequence"/>
</dbReference>
<dbReference type="OrthoDB" id="2414416at2759"/>
<dbReference type="GO" id="GO:0090374">
    <property type="term" value="P:oligopeptide export from mitochondrion"/>
    <property type="evidence" value="ECO:0007669"/>
    <property type="project" value="TreeGrafter"/>
</dbReference>
<feature type="transmembrane region" description="Helical" evidence="7">
    <location>
        <begin position="90"/>
        <end position="118"/>
    </location>
</feature>
<evidence type="ECO:0000259" key="8">
    <source>
        <dbReference type="PROSITE" id="PS50929"/>
    </source>
</evidence>
<proteinExistence type="predicted"/>
<dbReference type="PROSITE" id="PS50929">
    <property type="entry name" value="ABC_TM1F"/>
    <property type="match status" value="1"/>
</dbReference>
<dbReference type="AlphaFoldDB" id="A0A8H4A7N4"/>
<feature type="domain" description="ABC transmembrane type-1" evidence="8">
    <location>
        <begin position="94"/>
        <end position="221"/>
    </location>
</feature>
<gene>
    <name evidence="9" type="ORF">F8M41_001612</name>
</gene>